<keyword evidence="5" id="KW-0812">Transmembrane</keyword>
<keyword evidence="3" id="KW-0862">Zinc</keyword>
<dbReference type="AlphaFoldDB" id="A0AA89BIM6"/>
<protein>
    <recommendedName>
        <fullName evidence="6">RING-type domain-containing protein</fullName>
    </recommendedName>
</protein>
<dbReference type="InterPro" id="IPR001841">
    <property type="entry name" value="Znf_RING"/>
</dbReference>
<feature type="domain" description="RING-type" evidence="6">
    <location>
        <begin position="16"/>
        <end position="65"/>
    </location>
</feature>
<dbReference type="SUPFAM" id="SSF57850">
    <property type="entry name" value="RING/U-box"/>
    <property type="match status" value="1"/>
</dbReference>
<dbReference type="Pfam" id="PF00097">
    <property type="entry name" value="zf-C3HC4"/>
    <property type="match status" value="1"/>
</dbReference>
<comment type="caution">
    <text evidence="7">The sequence shown here is derived from an EMBL/GenBank/DDBJ whole genome shotgun (WGS) entry which is preliminary data.</text>
</comment>
<dbReference type="PANTHER" id="PTHR47692">
    <property type="entry name" value="RING/U-BOX SUPERFAMILY PROTEIN"/>
    <property type="match status" value="1"/>
</dbReference>
<evidence type="ECO:0000256" key="3">
    <source>
        <dbReference type="ARBA" id="ARBA00022833"/>
    </source>
</evidence>
<dbReference type="InterPro" id="IPR018957">
    <property type="entry name" value="Znf_C3HC4_RING-type"/>
</dbReference>
<keyword evidence="1" id="KW-0479">Metal-binding</keyword>
<evidence type="ECO:0000313" key="7">
    <source>
        <dbReference type="EMBL" id="KAK3033151.1"/>
    </source>
</evidence>
<dbReference type="EMBL" id="JAVXUP010000243">
    <property type="protein sequence ID" value="KAK3033151.1"/>
    <property type="molecule type" value="Genomic_DNA"/>
</dbReference>
<evidence type="ECO:0000256" key="4">
    <source>
        <dbReference type="PROSITE-ProRule" id="PRU00175"/>
    </source>
</evidence>
<keyword evidence="8" id="KW-1185">Reference proteome</keyword>
<evidence type="ECO:0000259" key="6">
    <source>
        <dbReference type="PROSITE" id="PS50089"/>
    </source>
</evidence>
<evidence type="ECO:0000256" key="5">
    <source>
        <dbReference type="SAM" id="Phobius"/>
    </source>
</evidence>
<name>A0AA89BIM6_9ASTE</name>
<evidence type="ECO:0000256" key="1">
    <source>
        <dbReference type="ARBA" id="ARBA00022723"/>
    </source>
</evidence>
<sequence length="285" mass="33272">MEQDNEAASSSEPDPCPICLGPYLQESYLDRCFHKFCYNCILHWTKVVSGKHSHHTSSVKCPLCKRYVNQDLGNSVFFSRAHKYRLQCYYIRPGNSVLIFINIFPVVVCWLIALLTRYVYVYFQLICRIGTLSGKFNVSRYWKSYKYLQPNRWLYGWLKREIQALIQEEDVDIVVHHILGVTDSFRRNTQKCPQSSPETKQEEFKALVSKAAKPFLTGRTDQFIDEVELFLASGLNIEAYDRVYIQHLGWNIPDITGEDKEKSHEHTPVVPYLHILDDDIDETDC</sequence>
<dbReference type="PROSITE" id="PS50089">
    <property type="entry name" value="ZF_RING_2"/>
    <property type="match status" value="1"/>
</dbReference>
<dbReference type="InterPro" id="IPR017907">
    <property type="entry name" value="Znf_RING_CS"/>
</dbReference>
<dbReference type="Gene3D" id="3.30.40.10">
    <property type="entry name" value="Zinc/RING finger domain, C3HC4 (zinc finger)"/>
    <property type="match status" value="1"/>
</dbReference>
<proteinExistence type="predicted"/>
<reference evidence="7" key="1">
    <citation type="submission" date="2022-12" db="EMBL/GenBank/DDBJ databases">
        <title>Draft genome assemblies for two species of Escallonia (Escalloniales).</title>
        <authorList>
            <person name="Chanderbali A."/>
            <person name="Dervinis C."/>
            <person name="Anghel I."/>
            <person name="Soltis D."/>
            <person name="Soltis P."/>
            <person name="Zapata F."/>
        </authorList>
    </citation>
    <scope>NUCLEOTIDE SEQUENCE</scope>
    <source>
        <strain evidence="7">UCBG64.0493</strain>
        <tissue evidence="7">Leaf</tissue>
    </source>
</reference>
<keyword evidence="2 4" id="KW-0863">Zinc-finger</keyword>
<dbReference type="PANTHER" id="PTHR47692:SF2">
    <property type="entry name" value="ZINC FINGER RING-TYPE DOMAIN CONTAINING PROTEIN"/>
    <property type="match status" value="1"/>
</dbReference>
<dbReference type="PROSITE" id="PS00518">
    <property type="entry name" value="ZF_RING_1"/>
    <property type="match status" value="1"/>
</dbReference>
<organism evidence="7 8">
    <name type="scientific">Escallonia herrerae</name>
    <dbReference type="NCBI Taxonomy" id="1293975"/>
    <lineage>
        <taxon>Eukaryota</taxon>
        <taxon>Viridiplantae</taxon>
        <taxon>Streptophyta</taxon>
        <taxon>Embryophyta</taxon>
        <taxon>Tracheophyta</taxon>
        <taxon>Spermatophyta</taxon>
        <taxon>Magnoliopsida</taxon>
        <taxon>eudicotyledons</taxon>
        <taxon>Gunneridae</taxon>
        <taxon>Pentapetalae</taxon>
        <taxon>asterids</taxon>
        <taxon>campanulids</taxon>
        <taxon>Escalloniales</taxon>
        <taxon>Escalloniaceae</taxon>
        <taxon>Escallonia</taxon>
    </lineage>
</organism>
<accession>A0AA89BIM6</accession>
<dbReference type="SMART" id="SM00184">
    <property type="entry name" value="RING"/>
    <property type="match status" value="1"/>
</dbReference>
<dbReference type="InterPro" id="IPR013083">
    <property type="entry name" value="Znf_RING/FYVE/PHD"/>
</dbReference>
<evidence type="ECO:0000256" key="2">
    <source>
        <dbReference type="ARBA" id="ARBA00022771"/>
    </source>
</evidence>
<feature type="transmembrane region" description="Helical" evidence="5">
    <location>
        <begin position="89"/>
        <end position="113"/>
    </location>
</feature>
<evidence type="ECO:0000313" key="8">
    <source>
        <dbReference type="Proteomes" id="UP001188597"/>
    </source>
</evidence>
<keyword evidence="5" id="KW-1133">Transmembrane helix</keyword>
<dbReference type="GO" id="GO:0008270">
    <property type="term" value="F:zinc ion binding"/>
    <property type="evidence" value="ECO:0007669"/>
    <property type="project" value="UniProtKB-KW"/>
</dbReference>
<keyword evidence="5" id="KW-0472">Membrane</keyword>
<dbReference type="Proteomes" id="UP001188597">
    <property type="component" value="Unassembled WGS sequence"/>
</dbReference>
<gene>
    <name evidence="7" type="ORF">RJ639_036335</name>
</gene>